<dbReference type="OrthoDB" id="9781415at2"/>
<dbReference type="STRING" id="644282.Deba_0360"/>
<dbReference type="PANTHER" id="PTHR48100:SF10">
    <property type="entry name" value="2-CARBOXY-D-ARABINITOL-1-PHOSPHATASE-RELATED"/>
    <property type="match status" value="1"/>
</dbReference>
<dbReference type="Pfam" id="PF00300">
    <property type="entry name" value="His_Phos_1"/>
    <property type="match status" value="1"/>
</dbReference>
<dbReference type="SMART" id="SM00855">
    <property type="entry name" value="PGAM"/>
    <property type="match status" value="1"/>
</dbReference>
<evidence type="ECO:0000256" key="2">
    <source>
        <dbReference type="PIRSR" id="PIRSR613078-2"/>
    </source>
</evidence>
<dbReference type="PANTHER" id="PTHR48100">
    <property type="entry name" value="BROAD-SPECIFICITY PHOSPHATASE YOR283W-RELATED"/>
    <property type="match status" value="1"/>
</dbReference>
<dbReference type="Proteomes" id="UP000009047">
    <property type="component" value="Chromosome"/>
</dbReference>
<dbReference type="KEGG" id="dbr:Deba_0360"/>
<feature type="active site" description="Tele-phosphohistidine intermediate" evidence="1">
    <location>
        <position position="17"/>
    </location>
</feature>
<feature type="binding site" evidence="2">
    <location>
        <position position="66"/>
    </location>
    <ligand>
        <name>substrate</name>
    </ligand>
</feature>
<reference evidence="3 4" key="1">
    <citation type="journal article" date="2010" name="Stand. Genomic Sci.">
        <title>Complete genome sequence of Desulfarculus baarsii type strain (2st14).</title>
        <authorList>
            <person name="Sun H."/>
            <person name="Spring S."/>
            <person name="Lapidus A."/>
            <person name="Davenport K."/>
            <person name="Del Rio T.G."/>
            <person name="Tice H."/>
            <person name="Nolan M."/>
            <person name="Copeland A."/>
            <person name="Cheng J.F."/>
            <person name="Lucas S."/>
            <person name="Tapia R."/>
            <person name="Goodwin L."/>
            <person name="Pitluck S."/>
            <person name="Ivanova N."/>
            <person name="Pagani I."/>
            <person name="Mavromatis K."/>
            <person name="Ovchinnikova G."/>
            <person name="Pati A."/>
            <person name="Chen A."/>
            <person name="Palaniappan K."/>
            <person name="Hauser L."/>
            <person name="Chang Y.J."/>
            <person name="Jeffries C.D."/>
            <person name="Detter J.C."/>
            <person name="Han C."/>
            <person name="Rohde M."/>
            <person name="Brambilla E."/>
            <person name="Goker M."/>
            <person name="Woyke T."/>
            <person name="Bristow J."/>
            <person name="Eisen J.A."/>
            <person name="Markowitz V."/>
            <person name="Hugenholtz P."/>
            <person name="Kyrpides N.C."/>
            <person name="Klenk H.P."/>
            <person name="Land M."/>
        </authorList>
    </citation>
    <scope>NUCLEOTIDE SEQUENCE [LARGE SCALE GENOMIC DNA]</scope>
    <source>
        <strain evidence="4">ATCC 33931 / DSM 2075 / LMG 7858 / VKM B-1802 / 2st14</strain>
    </source>
</reference>
<dbReference type="PIRSF" id="PIRSF000709">
    <property type="entry name" value="6PFK_2-Ptase"/>
    <property type="match status" value="1"/>
</dbReference>
<dbReference type="eggNOG" id="COG0406">
    <property type="taxonomic scope" value="Bacteria"/>
</dbReference>
<dbReference type="EMBL" id="CP002085">
    <property type="protein sequence ID" value="ADK83735.1"/>
    <property type="molecule type" value="Genomic_DNA"/>
</dbReference>
<organism evidence="3 4">
    <name type="scientific">Desulfarculus baarsii (strain ATCC 33931 / DSM 2075 / LMG 7858 / VKM B-1802 / 2st14)</name>
    <dbReference type="NCBI Taxonomy" id="644282"/>
    <lineage>
        <taxon>Bacteria</taxon>
        <taxon>Pseudomonadati</taxon>
        <taxon>Thermodesulfobacteriota</taxon>
        <taxon>Desulfarculia</taxon>
        <taxon>Desulfarculales</taxon>
        <taxon>Desulfarculaceae</taxon>
        <taxon>Desulfarculus</taxon>
    </lineage>
</organism>
<proteinExistence type="predicted"/>
<dbReference type="GO" id="GO:0016791">
    <property type="term" value="F:phosphatase activity"/>
    <property type="evidence" value="ECO:0007669"/>
    <property type="project" value="TreeGrafter"/>
</dbReference>
<dbReference type="InterPro" id="IPR050275">
    <property type="entry name" value="PGM_Phosphatase"/>
</dbReference>
<dbReference type="AlphaFoldDB" id="E1QDU9"/>
<dbReference type="HOGENOM" id="CLU_033323_8_4_7"/>
<feature type="active site" description="Proton donor/acceptor" evidence="1">
    <location>
        <position position="92"/>
    </location>
</feature>
<evidence type="ECO:0000256" key="1">
    <source>
        <dbReference type="PIRSR" id="PIRSR613078-1"/>
    </source>
</evidence>
<dbReference type="CDD" id="cd07067">
    <property type="entry name" value="HP_PGM_like"/>
    <property type="match status" value="1"/>
</dbReference>
<keyword evidence="4" id="KW-1185">Reference proteome</keyword>
<name>E1QDU9_DESB2</name>
<evidence type="ECO:0000313" key="3">
    <source>
        <dbReference type="EMBL" id="ADK83735.1"/>
    </source>
</evidence>
<sequence>MQRRQQRKHTRVYLWRHPEVRGVADGRVYGNMDVGLTPRGQRQVALVAERMAETRLDAIYSSDLSRSLTTAEAVGRAQKARLRPVAVRELRELNLGVWEGLTFKEIMEKYPDALKARYEDLANFKIDGGESLEEMSRRVMPAFEQIVADHRGGEVCVVSHSGVNRILLTRMLGAPLDRIFRIDQDFACLNVVDIFNDGTPLVRRINDLMEDPAWLEH</sequence>
<dbReference type="InterPro" id="IPR013078">
    <property type="entry name" value="His_Pase_superF_clade-1"/>
</dbReference>
<accession>E1QDU9</accession>
<dbReference type="Gene3D" id="3.40.50.1240">
    <property type="entry name" value="Phosphoglycerate mutase-like"/>
    <property type="match status" value="1"/>
</dbReference>
<dbReference type="InterPro" id="IPR029033">
    <property type="entry name" value="His_PPase_superfam"/>
</dbReference>
<evidence type="ECO:0000313" key="4">
    <source>
        <dbReference type="Proteomes" id="UP000009047"/>
    </source>
</evidence>
<dbReference type="SUPFAM" id="SSF53254">
    <property type="entry name" value="Phosphoglycerate mutase-like"/>
    <property type="match status" value="1"/>
</dbReference>
<dbReference type="RefSeq" id="WP_013257191.1">
    <property type="nucleotide sequence ID" value="NC_014365.1"/>
</dbReference>
<gene>
    <name evidence="3" type="ordered locus">Deba_0360</name>
</gene>
<protein>
    <submittedName>
        <fullName evidence="3">Phosphoglycerate mutase</fullName>
    </submittedName>
</protein>